<organism evidence="2">
    <name type="scientific">viral metagenome</name>
    <dbReference type="NCBI Taxonomy" id="1070528"/>
    <lineage>
        <taxon>unclassified sequences</taxon>
        <taxon>metagenomes</taxon>
        <taxon>organismal metagenomes</taxon>
    </lineage>
</organism>
<evidence type="ECO:0000313" key="2">
    <source>
        <dbReference type="EMBL" id="QJA91592.1"/>
    </source>
</evidence>
<keyword evidence="1" id="KW-1133">Transmembrane helix</keyword>
<sequence>MILLRLIYFMLFSAIFITLVTQIILPIINDLPIFPILKQKRRKVENDLINANLDIETVEKEQELKRKIKIIKERKKNGF</sequence>
<reference evidence="2" key="1">
    <citation type="submission" date="2020-03" db="EMBL/GenBank/DDBJ databases">
        <title>The deep terrestrial virosphere.</title>
        <authorList>
            <person name="Holmfeldt K."/>
            <person name="Nilsson E."/>
            <person name="Simone D."/>
            <person name="Lopez-Fernandez M."/>
            <person name="Wu X."/>
            <person name="de Brujin I."/>
            <person name="Lundin D."/>
            <person name="Andersson A."/>
            <person name="Bertilsson S."/>
            <person name="Dopson M."/>
        </authorList>
    </citation>
    <scope>NUCLEOTIDE SEQUENCE</scope>
    <source>
        <strain evidence="2">MM415B03320</strain>
    </source>
</reference>
<keyword evidence="1" id="KW-0812">Transmembrane</keyword>
<proteinExistence type="predicted"/>
<gene>
    <name evidence="2" type="ORF">MM415B03320_0009</name>
</gene>
<accession>A0A6M3LDB1</accession>
<dbReference type="EMBL" id="MT142998">
    <property type="protein sequence ID" value="QJA91592.1"/>
    <property type="molecule type" value="Genomic_DNA"/>
</dbReference>
<feature type="transmembrane region" description="Helical" evidence="1">
    <location>
        <begin position="6"/>
        <end position="28"/>
    </location>
</feature>
<name>A0A6M3LDB1_9ZZZZ</name>
<dbReference type="AlphaFoldDB" id="A0A6M3LDB1"/>
<keyword evidence="1" id="KW-0472">Membrane</keyword>
<protein>
    <submittedName>
        <fullName evidence="2">Uncharacterized protein</fullName>
    </submittedName>
</protein>
<evidence type="ECO:0000256" key="1">
    <source>
        <dbReference type="SAM" id="Phobius"/>
    </source>
</evidence>